<sequence length="79" mass="9586">MIQKLQGEKNQDRVDVVDLTKNFENIHIVQEQNEKRGPIQLMNSFWKQQFNFIKFETYKLCLSLFLTKFKFLIQNVFIT</sequence>
<comment type="caution">
    <text evidence="1">The sequence shown here is derived from an EMBL/GenBank/DDBJ whole genome shotgun (WGS) entry which is preliminary data.</text>
</comment>
<evidence type="ECO:0000313" key="1">
    <source>
        <dbReference type="EMBL" id="CAD8174808.1"/>
    </source>
</evidence>
<name>A0A8S1VB68_PAROT</name>
<proteinExistence type="predicted"/>
<keyword evidence="2" id="KW-1185">Reference proteome</keyword>
<accession>A0A8S1VB68</accession>
<gene>
    <name evidence="1" type="ORF">POCTA_138.1.T0640178</name>
</gene>
<dbReference type="EMBL" id="CAJJDP010000063">
    <property type="protein sequence ID" value="CAD8174808.1"/>
    <property type="molecule type" value="Genomic_DNA"/>
</dbReference>
<dbReference type="AlphaFoldDB" id="A0A8S1VB68"/>
<dbReference type="Proteomes" id="UP000683925">
    <property type="component" value="Unassembled WGS sequence"/>
</dbReference>
<protein>
    <submittedName>
        <fullName evidence="1">Uncharacterized protein</fullName>
    </submittedName>
</protein>
<reference evidence="1" key="1">
    <citation type="submission" date="2021-01" db="EMBL/GenBank/DDBJ databases">
        <authorList>
            <consortium name="Genoscope - CEA"/>
            <person name="William W."/>
        </authorList>
    </citation>
    <scope>NUCLEOTIDE SEQUENCE</scope>
</reference>
<evidence type="ECO:0000313" key="2">
    <source>
        <dbReference type="Proteomes" id="UP000683925"/>
    </source>
</evidence>
<organism evidence="1 2">
    <name type="scientific">Paramecium octaurelia</name>
    <dbReference type="NCBI Taxonomy" id="43137"/>
    <lineage>
        <taxon>Eukaryota</taxon>
        <taxon>Sar</taxon>
        <taxon>Alveolata</taxon>
        <taxon>Ciliophora</taxon>
        <taxon>Intramacronucleata</taxon>
        <taxon>Oligohymenophorea</taxon>
        <taxon>Peniculida</taxon>
        <taxon>Parameciidae</taxon>
        <taxon>Paramecium</taxon>
    </lineage>
</organism>